<accession>A0A9D3Z2H6</accession>
<dbReference type="EMBL" id="JAIWYP010000014">
    <property type="protein sequence ID" value="KAH3711848.1"/>
    <property type="molecule type" value="Genomic_DNA"/>
</dbReference>
<organism evidence="1 2">
    <name type="scientific">Dreissena polymorpha</name>
    <name type="common">Zebra mussel</name>
    <name type="synonym">Mytilus polymorpha</name>
    <dbReference type="NCBI Taxonomy" id="45954"/>
    <lineage>
        <taxon>Eukaryota</taxon>
        <taxon>Metazoa</taxon>
        <taxon>Spiralia</taxon>
        <taxon>Lophotrochozoa</taxon>
        <taxon>Mollusca</taxon>
        <taxon>Bivalvia</taxon>
        <taxon>Autobranchia</taxon>
        <taxon>Heteroconchia</taxon>
        <taxon>Euheterodonta</taxon>
        <taxon>Imparidentia</taxon>
        <taxon>Neoheterodontei</taxon>
        <taxon>Myida</taxon>
        <taxon>Dreissenoidea</taxon>
        <taxon>Dreissenidae</taxon>
        <taxon>Dreissena</taxon>
    </lineage>
</organism>
<proteinExistence type="predicted"/>
<name>A0A9D3Z2H6_DREPO</name>
<protein>
    <submittedName>
        <fullName evidence="1">Uncharacterized protein</fullName>
    </submittedName>
</protein>
<reference evidence="1" key="1">
    <citation type="journal article" date="2019" name="bioRxiv">
        <title>The Genome of the Zebra Mussel, Dreissena polymorpha: A Resource for Invasive Species Research.</title>
        <authorList>
            <person name="McCartney M.A."/>
            <person name="Auch B."/>
            <person name="Kono T."/>
            <person name="Mallez S."/>
            <person name="Zhang Y."/>
            <person name="Obille A."/>
            <person name="Becker A."/>
            <person name="Abrahante J.E."/>
            <person name="Garbe J."/>
            <person name="Badalamenti J.P."/>
            <person name="Herman A."/>
            <person name="Mangelson H."/>
            <person name="Liachko I."/>
            <person name="Sullivan S."/>
            <person name="Sone E.D."/>
            <person name="Koren S."/>
            <person name="Silverstein K.A.T."/>
            <person name="Beckman K.B."/>
            <person name="Gohl D.M."/>
        </authorList>
    </citation>
    <scope>NUCLEOTIDE SEQUENCE</scope>
    <source>
        <strain evidence="1">Duluth1</strain>
        <tissue evidence="1">Whole animal</tissue>
    </source>
</reference>
<dbReference type="PANTHER" id="PTHR47018:SF1">
    <property type="entry name" value="TESMIN_TSO1-LIKE CXC DOMAIN-CONTAINING PROTEIN"/>
    <property type="match status" value="1"/>
</dbReference>
<evidence type="ECO:0000313" key="2">
    <source>
        <dbReference type="Proteomes" id="UP000828390"/>
    </source>
</evidence>
<dbReference type="Proteomes" id="UP000828390">
    <property type="component" value="Unassembled WGS sequence"/>
</dbReference>
<evidence type="ECO:0000313" key="1">
    <source>
        <dbReference type="EMBL" id="KAH3711848.1"/>
    </source>
</evidence>
<keyword evidence="2" id="KW-1185">Reference proteome</keyword>
<gene>
    <name evidence="1" type="ORF">DPMN_071523</name>
</gene>
<comment type="caution">
    <text evidence="1">The sequence shown here is derived from an EMBL/GenBank/DDBJ whole genome shotgun (WGS) entry which is preliminary data.</text>
</comment>
<dbReference type="AlphaFoldDB" id="A0A9D3Z2H6"/>
<sequence length="195" mass="22053">MPNVNASRLKDKLLAEIPELEAHRKGRDVLLAFKQDVGEALSQTMDYSDALIVTKAAKILRKQMIEHKINFNGSVHEHCIEDSLPSILLQFVCMIEHGADIKSQLTFGASKTDLAMAQLLQYNCCARYQEGAKTFRHSKDRETPLPVFIGMSTNAKTRKRLLVEMLHDHGLSISYDRVLEVSAQLRDAAVKRYKN</sequence>
<dbReference type="PANTHER" id="PTHR47018">
    <property type="entry name" value="CXC DOMAIN-CONTAINING PROTEIN-RELATED"/>
    <property type="match status" value="1"/>
</dbReference>
<reference evidence="1" key="2">
    <citation type="submission" date="2020-11" db="EMBL/GenBank/DDBJ databases">
        <authorList>
            <person name="McCartney M.A."/>
            <person name="Auch B."/>
            <person name="Kono T."/>
            <person name="Mallez S."/>
            <person name="Becker A."/>
            <person name="Gohl D.M."/>
            <person name="Silverstein K.A.T."/>
            <person name="Koren S."/>
            <person name="Bechman K.B."/>
            <person name="Herman A."/>
            <person name="Abrahante J.E."/>
            <person name="Garbe J."/>
        </authorList>
    </citation>
    <scope>NUCLEOTIDE SEQUENCE</scope>
    <source>
        <strain evidence="1">Duluth1</strain>
        <tissue evidence="1">Whole animal</tissue>
    </source>
</reference>